<dbReference type="Pfam" id="PF07963">
    <property type="entry name" value="N_methyl"/>
    <property type="match status" value="1"/>
</dbReference>
<keyword evidence="3" id="KW-0812">Transmembrane</keyword>
<organism evidence="4 5">
    <name type="scientific">Limnobacter humi</name>
    <dbReference type="NCBI Taxonomy" id="1778671"/>
    <lineage>
        <taxon>Bacteria</taxon>
        <taxon>Pseudomonadati</taxon>
        <taxon>Pseudomonadota</taxon>
        <taxon>Betaproteobacteria</taxon>
        <taxon>Burkholderiales</taxon>
        <taxon>Burkholderiaceae</taxon>
        <taxon>Limnobacter</taxon>
    </lineage>
</organism>
<gene>
    <name evidence="4" type="ORF">NQT62_04115</name>
</gene>
<dbReference type="Proteomes" id="UP001204142">
    <property type="component" value="Unassembled WGS sequence"/>
</dbReference>
<proteinExistence type="predicted"/>
<protein>
    <submittedName>
        <fullName evidence="4">Type II secretion system GspH family protein</fullName>
    </submittedName>
</protein>
<dbReference type="InterPro" id="IPR000983">
    <property type="entry name" value="Bac_GSPG_pilin"/>
</dbReference>
<reference evidence="4 5" key="1">
    <citation type="submission" date="2022-07" db="EMBL/GenBank/DDBJ databases">
        <authorList>
            <person name="Xamxidin M."/>
            <person name="Wu M."/>
        </authorList>
    </citation>
    <scope>NUCLEOTIDE SEQUENCE [LARGE SCALE GENOMIC DNA]</scope>
    <source>
        <strain evidence="4 5">NBRC 111650</strain>
    </source>
</reference>
<sequence>MGTQRLNCGFTLIELLVVLAILATLLTIAVPRYFNSIDQSKEAALKQNLLVMRDAIDKFHSDHGQYPNSLQSLAKGRYIRFVPEDPLTKSKDTWVLIKPADEDSDANSIYDVRSGAPGKSRDGTSYATW</sequence>
<accession>A0ABT1WFV0</accession>
<keyword evidence="1" id="KW-0488">Methylation</keyword>
<dbReference type="RefSeq" id="WP_256763546.1">
    <property type="nucleotide sequence ID" value="NZ_JANIGO010000001.1"/>
</dbReference>
<evidence type="ECO:0000313" key="5">
    <source>
        <dbReference type="Proteomes" id="UP001204142"/>
    </source>
</evidence>
<name>A0ABT1WFV0_9BURK</name>
<feature type="transmembrane region" description="Helical" evidence="3">
    <location>
        <begin position="12"/>
        <end position="34"/>
    </location>
</feature>
<evidence type="ECO:0000256" key="2">
    <source>
        <dbReference type="SAM" id="MobiDB-lite"/>
    </source>
</evidence>
<feature type="region of interest" description="Disordered" evidence="2">
    <location>
        <begin position="105"/>
        <end position="129"/>
    </location>
</feature>
<keyword evidence="3" id="KW-0472">Membrane</keyword>
<dbReference type="SUPFAM" id="SSF54523">
    <property type="entry name" value="Pili subunits"/>
    <property type="match status" value="1"/>
</dbReference>
<dbReference type="PRINTS" id="PR00813">
    <property type="entry name" value="BCTERIALGSPG"/>
</dbReference>
<dbReference type="Gene3D" id="3.30.700.10">
    <property type="entry name" value="Glycoprotein, Type 4 Pilin"/>
    <property type="match status" value="1"/>
</dbReference>
<evidence type="ECO:0000313" key="4">
    <source>
        <dbReference type="EMBL" id="MCQ8895627.1"/>
    </source>
</evidence>
<evidence type="ECO:0000256" key="1">
    <source>
        <dbReference type="ARBA" id="ARBA00022481"/>
    </source>
</evidence>
<dbReference type="PANTHER" id="PTHR30093:SF47">
    <property type="entry name" value="TYPE IV PILUS NON-CORE MINOR PILIN PILE"/>
    <property type="match status" value="1"/>
</dbReference>
<dbReference type="InterPro" id="IPR012902">
    <property type="entry name" value="N_methyl_site"/>
</dbReference>
<dbReference type="PANTHER" id="PTHR30093">
    <property type="entry name" value="GENERAL SECRETION PATHWAY PROTEIN G"/>
    <property type="match status" value="1"/>
</dbReference>
<dbReference type="NCBIfam" id="TIGR02532">
    <property type="entry name" value="IV_pilin_GFxxxE"/>
    <property type="match status" value="1"/>
</dbReference>
<evidence type="ECO:0000256" key="3">
    <source>
        <dbReference type="SAM" id="Phobius"/>
    </source>
</evidence>
<comment type="caution">
    <text evidence="4">The sequence shown here is derived from an EMBL/GenBank/DDBJ whole genome shotgun (WGS) entry which is preliminary data.</text>
</comment>
<keyword evidence="3" id="KW-1133">Transmembrane helix</keyword>
<dbReference type="InterPro" id="IPR045584">
    <property type="entry name" value="Pilin-like"/>
</dbReference>
<keyword evidence="5" id="KW-1185">Reference proteome</keyword>
<dbReference type="EMBL" id="JANIGO010000001">
    <property type="protein sequence ID" value="MCQ8895627.1"/>
    <property type="molecule type" value="Genomic_DNA"/>
</dbReference>